<evidence type="ECO:0000313" key="2">
    <source>
        <dbReference type="Proteomes" id="UP000283431"/>
    </source>
</evidence>
<dbReference type="InterPro" id="IPR010982">
    <property type="entry name" value="Lambda_DNA-bd_dom_sf"/>
</dbReference>
<gene>
    <name evidence="1" type="ORF">DW975_03930</name>
</gene>
<dbReference type="Proteomes" id="UP000283431">
    <property type="component" value="Unassembled WGS sequence"/>
</dbReference>
<reference evidence="1 2" key="1">
    <citation type="submission" date="2018-08" db="EMBL/GenBank/DDBJ databases">
        <title>A genome reference for cultivated species of the human gut microbiota.</title>
        <authorList>
            <person name="Zou Y."/>
            <person name="Xue W."/>
            <person name="Luo G."/>
        </authorList>
    </citation>
    <scope>NUCLEOTIDE SEQUENCE [LARGE SCALE GENOMIC DNA]</scope>
    <source>
        <strain evidence="1 2">AM48-7</strain>
    </source>
</reference>
<dbReference type="EMBL" id="QSEN01000004">
    <property type="protein sequence ID" value="RGZ76282.1"/>
    <property type="molecule type" value="Genomic_DNA"/>
</dbReference>
<organism evidence="1 2">
    <name type="scientific">Agathobacter rectalis</name>
    <dbReference type="NCBI Taxonomy" id="39491"/>
    <lineage>
        <taxon>Bacteria</taxon>
        <taxon>Bacillati</taxon>
        <taxon>Bacillota</taxon>
        <taxon>Clostridia</taxon>
        <taxon>Lachnospirales</taxon>
        <taxon>Lachnospiraceae</taxon>
        <taxon>Agathobacter</taxon>
    </lineage>
</organism>
<accession>A0A413PJT3</accession>
<name>A0A413PJT3_9FIRM</name>
<evidence type="ECO:0000313" key="1">
    <source>
        <dbReference type="EMBL" id="RGZ76282.1"/>
    </source>
</evidence>
<dbReference type="GO" id="GO:0003677">
    <property type="term" value="F:DNA binding"/>
    <property type="evidence" value="ECO:0007669"/>
    <property type="project" value="InterPro"/>
</dbReference>
<sequence length="94" mass="10132">MKKIENTALQMIAEASRCPDYGPDMVKSLMKKLDMNEKGFALLMNVAPSTVRLWTSGAAQPCGTAKRLMQIYETGPEIVGKIAGGQLPENGSDS</sequence>
<proteinExistence type="predicted"/>
<protein>
    <submittedName>
        <fullName evidence="1">XRE family transcriptional regulator</fullName>
    </submittedName>
</protein>
<comment type="caution">
    <text evidence="1">The sequence shown here is derived from an EMBL/GenBank/DDBJ whole genome shotgun (WGS) entry which is preliminary data.</text>
</comment>
<dbReference type="AlphaFoldDB" id="A0A413PJT3"/>
<dbReference type="Gene3D" id="1.10.260.40">
    <property type="entry name" value="lambda repressor-like DNA-binding domains"/>
    <property type="match status" value="1"/>
</dbReference>